<evidence type="ECO:0000313" key="9">
    <source>
        <dbReference type="EMBL" id="OHA68710.1"/>
    </source>
</evidence>
<evidence type="ECO:0000256" key="2">
    <source>
        <dbReference type="ARBA" id="ARBA00023002"/>
    </source>
</evidence>
<feature type="active site" description="Nucleophile" evidence="3">
    <location>
        <position position="153"/>
    </location>
</feature>
<feature type="binding site" evidence="5">
    <location>
        <position position="319"/>
    </location>
    <ligand>
        <name>NAD(+)</name>
        <dbReference type="ChEBI" id="CHEBI:57540"/>
    </ligand>
</feature>
<feature type="binding site" evidence="4">
    <location>
        <position position="183"/>
    </location>
    <ligand>
        <name>D-glyceraldehyde 3-phosphate</name>
        <dbReference type="ChEBI" id="CHEBI:59776"/>
    </ligand>
</feature>
<dbReference type="GO" id="GO:0016620">
    <property type="term" value="F:oxidoreductase activity, acting on the aldehyde or oxo group of donors, NAD or NADP as acceptor"/>
    <property type="evidence" value="ECO:0007669"/>
    <property type="project" value="InterPro"/>
</dbReference>
<dbReference type="Gene3D" id="3.30.360.10">
    <property type="entry name" value="Dihydrodipicolinate Reductase, domain 2"/>
    <property type="match status" value="1"/>
</dbReference>
<evidence type="ECO:0000256" key="4">
    <source>
        <dbReference type="PIRSR" id="PIRSR000149-2"/>
    </source>
</evidence>
<keyword evidence="5" id="KW-0520">NAD</keyword>
<protein>
    <submittedName>
        <fullName evidence="9">Type I glyceraldehyde-3-phosphate dehydrogenase</fullName>
    </submittedName>
</protein>
<dbReference type="InterPro" id="IPR020828">
    <property type="entry name" value="GlycerAld_3-P_DH_NAD(P)-bd"/>
</dbReference>
<dbReference type="InterPro" id="IPR006424">
    <property type="entry name" value="Glyceraldehyde-3-P_DH_1"/>
</dbReference>
<dbReference type="EMBL" id="MHTY01000017">
    <property type="protein sequence ID" value="OHA68710.1"/>
    <property type="molecule type" value="Genomic_DNA"/>
</dbReference>
<feature type="binding site" evidence="4">
    <location>
        <begin position="152"/>
        <end position="154"/>
    </location>
    <ligand>
        <name>D-glyceraldehyde 3-phosphate</name>
        <dbReference type="ChEBI" id="CHEBI:59776"/>
    </ligand>
</feature>
<evidence type="ECO:0000256" key="5">
    <source>
        <dbReference type="PIRSR" id="PIRSR000149-3"/>
    </source>
</evidence>
<dbReference type="PANTHER" id="PTHR43148">
    <property type="entry name" value="GLYCERALDEHYDE-3-PHOSPHATE DEHYDROGENASE 2"/>
    <property type="match status" value="1"/>
</dbReference>
<dbReference type="NCBIfam" id="TIGR01534">
    <property type="entry name" value="GAPDH-I"/>
    <property type="match status" value="1"/>
</dbReference>
<dbReference type="SUPFAM" id="SSF51735">
    <property type="entry name" value="NAD(P)-binding Rossmann-fold domains"/>
    <property type="match status" value="1"/>
</dbReference>
<evidence type="ECO:0000256" key="6">
    <source>
        <dbReference type="PIRSR" id="PIRSR000149-4"/>
    </source>
</evidence>
<dbReference type="Pfam" id="PF00044">
    <property type="entry name" value="Gp_dh_N"/>
    <property type="match status" value="1"/>
</dbReference>
<dbReference type="InterPro" id="IPR020829">
    <property type="entry name" value="GlycerAld_3-P_DH_cat"/>
</dbReference>
<dbReference type="FunFam" id="3.40.50.720:FF:000001">
    <property type="entry name" value="Glyceraldehyde-3-phosphate dehydrogenase"/>
    <property type="match status" value="1"/>
</dbReference>
<dbReference type="GO" id="GO:0050661">
    <property type="term" value="F:NADP binding"/>
    <property type="evidence" value="ECO:0007669"/>
    <property type="project" value="InterPro"/>
</dbReference>
<dbReference type="GO" id="GO:0006006">
    <property type="term" value="P:glucose metabolic process"/>
    <property type="evidence" value="ECO:0007669"/>
    <property type="project" value="InterPro"/>
</dbReference>
<evidence type="ECO:0000313" key="10">
    <source>
        <dbReference type="Proteomes" id="UP000178529"/>
    </source>
</evidence>
<feature type="binding site" evidence="5">
    <location>
        <begin position="11"/>
        <end position="12"/>
    </location>
    <ligand>
        <name>NAD(+)</name>
        <dbReference type="ChEBI" id="CHEBI:57540"/>
    </ligand>
</feature>
<keyword evidence="5" id="KW-0547">Nucleotide-binding</keyword>
<feature type="domain" description="Glyceraldehyde 3-phosphate dehydrogenase NAD(P) binding" evidence="8">
    <location>
        <begin position="2"/>
        <end position="153"/>
    </location>
</feature>
<evidence type="ECO:0000259" key="8">
    <source>
        <dbReference type="SMART" id="SM00846"/>
    </source>
</evidence>
<dbReference type="InterPro" id="IPR020831">
    <property type="entry name" value="GlycerAld/Erythrose_P_DH"/>
</dbReference>
<accession>A0A1G2R798</accession>
<dbReference type="AlphaFoldDB" id="A0A1G2R798"/>
<evidence type="ECO:0000256" key="7">
    <source>
        <dbReference type="RuleBase" id="RU000397"/>
    </source>
</evidence>
<dbReference type="SUPFAM" id="SSF55347">
    <property type="entry name" value="Glyceraldehyde-3-phosphate dehydrogenase-like, C-terminal domain"/>
    <property type="match status" value="1"/>
</dbReference>
<dbReference type="Proteomes" id="UP000178529">
    <property type="component" value="Unassembled WGS sequence"/>
</dbReference>
<dbReference type="CDD" id="cd05214">
    <property type="entry name" value="GAPDH_I_N"/>
    <property type="match status" value="1"/>
</dbReference>
<feature type="binding site" evidence="5">
    <location>
        <position position="119"/>
    </location>
    <ligand>
        <name>NAD(+)</name>
        <dbReference type="ChEBI" id="CHEBI:57540"/>
    </ligand>
</feature>
<comment type="caution">
    <text evidence="9">The sequence shown here is derived from an EMBL/GenBank/DDBJ whole genome shotgun (WGS) entry which is preliminary data.</text>
</comment>
<evidence type="ECO:0000256" key="3">
    <source>
        <dbReference type="PIRSR" id="PIRSR000149-1"/>
    </source>
</evidence>
<feature type="binding site" evidence="4">
    <location>
        <begin position="213"/>
        <end position="214"/>
    </location>
    <ligand>
        <name>D-glyceraldehyde 3-phosphate</name>
        <dbReference type="ChEBI" id="CHEBI:59776"/>
    </ligand>
</feature>
<evidence type="ECO:0000256" key="1">
    <source>
        <dbReference type="ARBA" id="ARBA00007406"/>
    </source>
</evidence>
<keyword evidence="2" id="KW-0560">Oxidoreductase</keyword>
<dbReference type="Gene3D" id="3.40.50.720">
    <property type="entry name" value="NAD(P)-binding Rossmann-like Domain"/>
    <property type="match status" value="1"/>
</dbReference>
<dbReference type="InterPro" id="IPR036291">
    <property type="entry name" value="NAD(P)-bd_dom_sf"/>
</dbReference>
<feature type="site" description="Activates thiol group during catalysis" evidence="6">
    <location>
        <position position="180"/>
    </location>
</feature>
<dbReference type="Pfam" id="PF02800">
    <property type="entry name" value="Gp_dh_C"/>
    <property type="match status" value="1"/>
</dbReference>
<name>A0A1G2R798_9BACT</name>
<dbReference type="CDD" id="cd18126">
    <property type="entry name" value="GAPDH_I_C"/>
    <property type="match status" value="1"/>
</dbReference>
<dbReference type="PIRSF" id="PIRSF000149">
    <property type="entry name" value="GAP_DH"/>
    <property type="match status" value="1"/>
</dbReference>
<reference evidence="9 10" key="1">
    <citation type="journal article" date="2016" name="Nat. Commun.">
        <title>Thousands of microbial genomes shed light on interconnected biogeochemical processes in an aquifer system.</title>
        <authorList>
            <person name="Anantharaman K."/>
            <person name="Brown C.T."/>
            <person name="Hug L.A."/>
            <person name="Sharon I."/>
            <person name="Castelle C.J."/>
            <person name="Probst A.J."/>
            <person name="Thomas B.C."/>
            <person name="Singh A."/>
            <person name="Wilkins M.J."/>
            <person name="Karaoz U."/>
            <person name="Brodie E.L."/>
            <person name="Williams K.H."/>
            <person name="Hubbard S.S."/>
            <person name="Banfield J.F."/>
        </authorList>
    </citation>
    <scope>NUCLEOTIDE SEQUENCE [LARGE SCALE GENOMIC DNA]</scope>
</reference>
<organism evidence="9 10">
    <name type="scientific">Candidatus Wildermuthbacteria bacterium RIFCSPHIGHO2_02_FULL_48_16</name>
    <dbReference type="NCBI Taxonomy" id="1802453"/>
    <lineage>
        <taxon>Bacteria</taxon>
        <taxon>Candidatus Wildermuthiibacteriota</taxon>
    </lineage>
</organism>
<dbReference type="FunFam" id="3.30.360.10:FF:000002">
    <property type="entry name" value="Glyceraldehyde-3-phosphate dehydrogenase"/>
    <property type="match status" value="1"/>
</dbReference>
<comment type="similarity">
    <text evidence="1 7">Belongs to the glyceraldehyde-3-phosphate dehydrogenase family.</text>
</comment>
<dbReference type="GO" id="GO:0051287">
    <property type="term" value="F:NAD binding"/>
    <property type="evidence" value="ECO:0007669"/>
    <property type="project" value="InterPro"/>
</dbReference>
<feature type="binding site" evidence="5">
    <location>
        <position position="33"/>
    </location>
    <ligand>
        <name>NAD(+)</name>
        <dbReference type="ChEBI" id="CHEBI:57540"/>
    </ligand>
</feature>
<dbReference type="SMART" id="SM00846">
    <property type="entry name" value="Gp_dh_N"/>
    <property type="match status" value="1"/>
</dbReference>
<dbReference type="PRINTS" id="PR00078">
    <property type="entry name" value="G3PDHDRGNASE"/>
</dbReference>
<gene>
    <name evidence="9" type="ORF">A3J68_01015</name>
</gene>
<proteinExistence type="inferred from homology"/>
<sequence>MRKIAINGFGRIGRLLFRQLCEKNEFQIVAINDLGDIENLAYLLQHDTVYGRFEAEVKVKSNHLVVAGHEVQILQEKDPSKLPWRMLGIDIAIEATGAFESYEKARVHLEAGAKRVVITAPATDEDTEDAKTVLVGVNEDELSRIVISSNGSCTTNAASPVVEVLRENPGIQKALLNTVHGYTATQNLVDGPTRGKDFRRGRAAAQNIVPSSTGAAVSVTRVVKELQGKFDGIALRVPVAAGSIADITFLAKRATSVQEINDILTEASQSPRWKGIFKVTKEPLVSSDIIKEPYGAIVDLNFTRVVDGDLVKVLSWYDNEWGYAALLLKHLEAVARFL</sequence>
<feature type="binding site" evidence="4">
    <location>
        <position position="236"/>
    </location>
    <ligand>
        <name>D-glyceraldehyde 3-phosphate</name>
        <dbReference type="ChEBI" id="CHEBI:59776"/>
    </ligand>
</feature>